<comment type="caution">
    <text evidence="1">The sequence shown here is derived from an EMBL/GenBank/DDBJ whole genome shotgun (WGS) entry which is preliminary data.</text>
</comment>
<name>A0A4Y2GXX5_ARAVE</name>
<evidence type="ECO:0000313" key="1">
    <source>
        <dbReference type="EMBL" id="GBM58017.1"/>
    </source>
</evidence>
<gene>
    <name evidence="1" type="ORF">AVEN_180019_1</name>
</gene>
<dbReference type="AlphaFoldDB" id="A0A4Y2GXX5"/>
<dbReference type="Proteomes" id="UP000499080">
    <property type="component" value="Unassembled WGS sequence"/>
</dbReference>
<reference evidence="1 2" key="1">
    <citation type="journal article" date="2019" name="Sci. Rep.">
        <title>Orb-weaving spider Araneus ventricosus genome elucidates the spidroin gene catalogue.</title>
        <authorList>
            <person name="Kono N."/>
            <person name="Nakamura H."/>
            <person name="Ohtoshi R."/>
            <person name="Moran D.A.P."/>
            <person name="Shinohara A."/>
            <person name="Yoshida Y."/>
            <person name="Fujiwara M."/>
            <person name="Mori M."/>
            <person name="Tomita M."/>
            <person name="Arakawa K."/>
        </authorList>
    </citation>
    <scope>NUCLEOTIDE SEQUENCE [LARGE SCALE GENOMIC DNA]</scope>
</reference>
<sequence>MQSNKKVRENNASFTNIPKTRITGCKKNSAFTNEQHNHFTNKNSNSTLSTARCLSTYQLSLRTKLQIDSKDDQTHSHSKEIIIHRDTCGFLYLLREDVTSHIIIENILYIFEPNTDRKKLYYFQYHGFHSPGTP</sequence>
<dbReference type="EMBL" id="BGPR01001618">
    <property type="protein sequence ID" value="GBM58017.1"/>
    <property type="molecule type" value="Genomic_DNA"/>
</dbReference>
<keyword evidence="2" id="KW-1185">Reference proteome</keyword>
<accession>A0A4Y2GXX5</accession>
<protein>
    <submittedName>
        <fullName evidence="1">Uncharacterized protein</fullName>
    </submittedName>
</protein>
<evidence type="ECO:0000313" key="2">
    <source>
        <dbReference type="Proteomes" id="UP000499080"/>
    </source>
</evidence>
<organism evidence="1 2">
    <name type="scientific">Araneus ventricosus</name>
    <name type="common">Orbweaver spider</name>
    <name type="synonym">Epeira ventricosa</name>
    <dbReference type="NCBI Taxonomy" id="182803"/>
    <lineage>
        <taxon>Eukaryota</taxon>
        <taxon>Metazoa</taxon>
        <taxon>Ecdysozoa</taxon>
        <taxon>Arthropoda</taxon>
        <taxon>Chelicerata</taxon>
        <taxon>Arachnida</taxon>
        <taxon>Araneae</taxon>
        <taxon>Araneomorphae</taxon>
        <taxon>Entelegynae</taxon>
        <taxon>Araneoidea</taxon>
        <taxon>Araneidae</taxon>
        <taxon>Araneus</taxon>
    </lineage>
</organism>
<proteinExistence type="predicted"/>